<organism evidence="1 2">
    <name type="scientific">Petrolisthes cinctipes</name>
    <name type="common">Flat porcelain crab</name>
    <dbReference type="NCBI Taxonomy" id="88211"/>
    <lineage>
        <taxon>Eukaryota</taxon>
        <taxon>Metazoa</taxon>
        <taxon>Ecdysozoa</taxon>
        <taxon>Arthropoda</taxon>
        <taxon>Crustacea</taxon>
        <taxon>Multicrustacea</taxon>
        <taxon>Malacostraca</taxon>
        <taxon>Eumalacostraca</taxon>
        <taxon>Eucarida</taxon>
        <taxon>Decapoda</taxon>
        <taxon>Pleocyemata</taxon>
        <taxon>Anomura</taxon>
        <taxon>Galatheoidea</taxon>
        <taxon>Porcellanidae</taxon>
        <taxon>Petrolisthes</taxon>
    </lineage>
</organism>
<keyword evidence="2" id="KW-1185">Reference proteome</keyword>
<gene>
    <name evidence="1" type="ORF">Pcinc_000591</name>
</gene>
<proteinExistence type="predicted"/>
<name>A0AAE1GS09_PETCI</name>
<accession>A0AAE1GS09</accession>
<dbReference type="Proteomes" id="UP001286313">
    <property type="component" value="Unassembled WGS sequence"/>
</dbReference>
<dbReference type="EMBL" id="JAWQEG010000033">
    <property type="protein sequence ID" value="KAK3895668.1"/>
    <property type="molecule type" value="Genomic_DNA"/>
</dbReference>
<sequence>MASPMRLVFTILTDEEGLERVMSIGDMSLLAIWIKLLHTDLANFSILGDSKILNKLDCNTNALHKDGVKPPKEVEQLNFLKMTTLQDRKVAASLHGQVNARTRTHIGQVTSASWAIDAICTITKGDTI</sequence>
<dbReference type="AlphaFoldDB" id="A0AAE1GS09"/>
<evidence type="ECO:0000313" key="2">
    <source>
        <dbReference type="Proteomes" id="UP001286313"/>
    </source>
</evidence>
<protein>
    <submittedName>
        <fullName evidence="1">Uncharacterized protein</fullName>
    </submittedName>
</protein>
<reference evidence="1" key="1">
    <citation type="submission" date="2023-10" db="EMBL/GenBank/DDBJ databases">
        <title>Genome assemblies of two species of porcelain crab, Petrolisthes cinctipes and Petrolisthes manimaculis (Anomura: Porcellanidae).</title>
        <authorList>
            <person name="Angst P."/>
        </authorList>
    </citation>
    <scope>NUCLEOTIDE SEQUENCE</scope>
    <source>
        <strain evidence="1">PB745_01</strain>
        <tissue evidence="1">Gill</tissue>
    </source>
</reference>
<comment type="caution">
    <text evidence="1">The sequence shown here is derived from an EMBL/GenBank/DDBJ whole genome shotgun (WGS) entry which is preliminary data.</text>
</comment>
<evidence type="ECO:0000313" key="1">
    <source>
        <dbReference type="EMBL" id="KAK3895668.1"/>
    </source>
</evidence>